<dbReference type="GO" id="GO:0016987">
    <property type="term" value="F:sigma factor activity"/>
    <property type="evidence" value="ECO:0007669"/>
    <property type="project" value="UniProtKB-KW"/>
</dbReference>
<dbReference type="InterPro" id="IPR013325">
    <property type="entry name" value="RNA_pol_sigma_r2"/>
</dbReference>
<dbReference type="SUPFAM" id="SSF88946">
    <property type="entry name" value="Sigma2 domain of RNA polymerase sigma factors"/>
    <property type="match status" value="1"/>
</dbReference>
<evidence type="ECO:0000256" key="5">
    <source>
        <dbReference type="ARBA" id="ARBA00023163"/>
    </source>
</evidence>
<organism evidence="7">
    <name type="scientific">uncultured bacterium A1Q1_fos_91</name>
    <dbReference type="NCBI Taxonomy" id="1256591"/>
    <lineage>
        <taxon>Bacteria</taxon>
        <taxon>environmental samples</taxon>
    </lineage>
</organism>
<accession>L7VVV5</accession>
<keyword evidence="5" id="KW-0804">Transcription</keyword>
<dbReference type="InterPro" id="IPR036388">
    <property type="entry name" value="WH-like_DNA-bd_sf"/>
</dbReference>
<comment type="similarity">
    <text evidence="1">Belongs to the sigma-70 factor family. ECF subfamily.</text>
</comment>
<dbReference type="InterPro" id="IPR007627">
    <property type="entry name" value="RNA_pol_sigma70_r2"/>
</dbReference>
<proteinExistence type="inferred from homology"/>
<dbReference type="SUPFAM" id="SSF88659">
    <property type="entry name" value="Sigma3 and sigma4 domains of RNA polymerase sigma factors"/>
    <property type="match status" value="1"/>
</dbReference>
<evidence type="ECO:0000259" key="6">
    <source>
        <dbReference type="Pfam" id="PF04542"/>
    </source>
</evidence>
<keyword evidence="2" id="KW-0805">Transcription regulation</keyword>
<dbReference type="EMBL" id="JX649873">
    <property type="protein sequence ID" value="AGC71451.1"/>
    <property type="molecule type" value="Genomic_DNA"/>
</dbReference>
<evidence type="ECO:0000313" key="7">
    <source>
        <dbReference type="EMBL" id="AGC71451.1"/>
    </source>
</evidence>
<evidence type="ECO:0000256" key="3">
    <source>
        <dbReference type="ARBA" id="ARBA00023082"/>
    </source>
</evidence>
<dbReference type="NCBIfam" id="TIGR02937">
    <property type="entry name" value="sigma70-ECF"/>
    <property type="match status" value="1"/>
</dbReference>
<dbReference type="Gene3D" id="1.10.10.10">
    <property type="entry name" value="Winged helix-like DNA-binding domain superfamily/Winged helix DNA-binding domain"/>
    <property type="match status" value="1"/>
</dbReference>
<protein>
    <submittedName>
        <fullName evidence="7">RNA polymerase sigma factor RpoE</fullName>
    </submittedName>
</protein>
<dbReference type="GO" id="GO:0006352">
    <property type="term" value="P:DNA-templated transcription initiation"/>
    <property type="evidence" value="ECO:0007669"/>
    <property type="project" value="InterPro"/>
</dbReference>
<dbReference type="PANTHER" id="PTHR43133:SF8">
    <property type="entry name" value="RNA POLYMERASE SIGMA FACTOR HI_1459-RELATED"/>
    <property type="match status" value="1"/>
</dbReference>
<feature type="domain" description="RNA polymerase sigma-70 region 2" evidence="6">
    <location>
        <begin position="28"/>
        <end position="93"/>
    </location>
</feature>
<name>L7VVV5_9BACT</name>
<reference evidence="7" key="1">
    <citation type="submission" date="2012-09" db="EMBL/GenBank/DDBJ databases">
        <title>Metagenomic Characterization of a Microbial Community in Wastewater Detects High Levels of Antibiotic Resistance.</title>
        <authorList>
            <person name="Abrams M."/>
            <person name="Caldwell A."/>
            <person name="Vandaei E."/>
            <person name="Lee W."/>
            <person name="Perrott J."/>
            <person name="Khan S.Y."/>
            <person name="Ta J."/>
            <person name="Romero D."/>
            <person name="Nguyen V."/>
            <person name="Pourmand N."/>
            <person name="Ouverney C.C."/>
        </authorList>
    </citation>
    <scope>NUCLEOTIDE SEQUENCE</scope>
</reference>
<sequence>MDVKPQLRLLPAPVAVPPRAVTTLDDFFREFSPVVARLGLRMLGRPHEVDDLVQDVFLDAHLGFLSIRDPAALRSWVYTIAVRHVRKRLRRHRLRRFVGLDEVSDYAALTCRDASPEQRVILAAVFRGLDTLPADVRIAWHLHCVERETLPRVAELCGCSRATAHRRIAVAQAHIAEVMHHE</sequence>
<evidence type="ECO:0000256" key="1">
    <source>
        <dbReference type="ARBA" id="ARBA00010641"/>
    </source>
</evidence>
<evidence type="ECO:0000256" key="2">
    <source>
        <dbReference type="ARBA" id="ARBA00023015"/>
    </source>
</evidence>
<dbReference type="PANTHER" id="PTHR43133">
    <property type="entry name" value="RNA POLYMERASE ECF-TYPE SIGMA FACTO"/>
    <property type="match status" value="1"/>
</dbReference>
<dbReference type="InterPro" id="IPR013324">
    <property type="entry name" value="RNA_pol_sigma_r3/r4-like"/>
</dbReference>
<keyword evidence="4" id="KW-0238">DNA-binding</keyword>
<dbReference type="Gene3D" id="1.10.1740.10">
    <property type="match status" value="1"/>
</dbReference>
<dbReference type="InterPro" id="IPR014284">
    <property type="entry name" value="RNA_pol_sigma-70_dom"/>
</dbReference>
<dbReference type="InterPro" id="IPR039425">
    <property type="entry name" value="RNA_pol_sigma-70-like"/>
</dbReference>
<evidence type="ECO:0000256" key="4">
    <source>
        <dbReference type="ARBA" id="ARBA00023125"/>
    </source>
</evidence>
<dbReference type="GO" id="GO:0003677">
    <property type="term" value="F:DNA binding"/>
    <property type="evidence" value="ECO:0007669"/>
    <property type="project" value="UniProtKB-KW"/>
</dbReference>
<keyword evidence="3" id="KW-0731">Sigma factor</keyword>
<dbReference type="Pfam" id="PF04542">
    <property type="entry name" value="Sigma70_r2"/>
    <property type="match status" value="1"/>
</dbReference>
<dbReference type="AlphaFoldDB" id="L7VVV5"/>